<dbReference type="EMBL" id="BRPJ01000045">
    <property type="protein sequence ID" value="GLB30757.1"/>
    <property type="molecule type" value="Genomic_DNA"/>
</dbReference>
<evidence type="ECO:0008006" key="3">
    <source>
        <dbReference type="Google" id="ProtNLM"/>
    </source>
</evidence>
<dbReference type="RefSeq" id="WP_242996641.1">
    <property type="nucleotide sequence ID" value="NZ_BRPJ01000045.1"/>
</dbReference>
<reference evidence="1 2" key="1">
    <citation type="journal article" date="2024" name="Int. J. Syst. Evol. Microbiol.">
        <title>Lacrimispora brassicae sp. nov. isolated from fermented cabbage, and proposal of Clostridium indicum Gundawar et al. 2019 and Clostridium methoxybenzovorans Mechichi et al. 1999 as heterotypic synonyms of Lacrimispora amygdalina (Parshina et al. 2003) Haas and Blanchard 2020 and Lacrimispora indolis (McClung and McCoy 1957) Haas and Blanchard 2020, respectively.</title>
        <authorList>
            <person name="Kobayashi H."/>
            <person name="Tanizawa Y."/>
            <person name="Sakamoto M."/>
            <person name="Ohkuma M."/>
            <person name="Tohno M."/>
        </authorList>
    </citation>
    <scope>NUCLEOTIDE SEQUENCE [LARGE SCALE GENOMIC DNA]</scope>
    <source>
        <strain evidence="1 2">DSM 12857</strain>
    </source>
</reference>
<evidence type="ECO:0000313" key="2">
    <source>
        <dbReference type="Proteomes" id="UP001419084"/>
    </source>
</evidence>
<accession>A0ABQ5M7H5</accession>
<organism evidence="1 2">
    <name type="scientific">Lacrimispora amygdalina</name>
    <dbReference type="NCBI Taxonomy" id="253257"/>
    <lineage>
        <taxon>Bacteria</taxon>
        <taxon>Bacillati</taxon>
        <taxon>Bacillota</taxon>
        <taxon>Clostridia</taxon>
        <taxon>Lachnospirales</taxon>
        <taxon>Lachnospiraceae</taxon>
        <taxon>Lacrimispora</taxon>
    </lineage>
</organism>
<protein>
    <recommendedName>
        <fullName evidence="3">GIY-YIG nuclease family protein</fullName>
    </recommendedName>
</protein>
<sequence length="130" mass="15320">MERTADRLFQKGYDKMENSNRKALKEQYKNRVLTGGIYRIQCSGDDSYWLRASFDMQGSKNRFTFSKTTDSCPEICMLKAWKQYGASAFSFELVEEIEKKDTQTDRQFSDDVNTLLELWKEKLTFCSEEN</sequence>
<dbReference type="Gene3D" id="3.40.1440.10">
    <property type="entry name" value="GIY-YIG endonuclease"/>
    <property type="match status" value="1"/>
</dbReference>
<gene>
    <name evidence="1" type="ORF">LAD12857_26800</name>
</gene>
<name>A0ABQ5M7H5_9FIRM</name>
<dbReference type="CDD" id="cd10451">
    <property type="entry name" value="GIY-YIG_LuxR_like"/>
    <property type="match status" value="1"/>
</dbReference>
<dbReference type="Proteomes" id="UP001419084">
    <property type="component" value="Unassembled WGS sequence"/>
</dbReference>
<evidence type="ECO:0000313" key="1">
    <source>
        <dbReference type="EMBL" id="GLB30757.1"/>
    </source>
</evidence>
<proteinExistence type="predicted"/>
<keyword evidence="2" id="KW-1185">Reference proteome</keyword>
<comment type="caution">
    <text evidence="1">The sequence shown here is derived from an EMBL/GenBank/DDBJ whole genome shotgun (WGS) entry which is preliminary data.</text>
</comment>
<dbReference type="InterPro" id="IPR035901">
    <property type="entry name" value="GIY-YIG_endonuc_sf"/>
</dbReference>